<organism evidence="5 6">
    <name type="scientific">Sphingomonas quercus</name>
    <dbReference type="NCBI Taxonomy" id="2842451"/>
    <lineage>
        <taxon>Bacteria</taxon>
        <taxon>Pseudomonadati</taxon>
        <taxon>Pseudomonadota</taxon>
        <taxon>Alphaproteobacteria</taxon>
        <taxon>Sphingomonadales</taxon>
        <taxon>Sphingomonadaceae</taxon>
        <taxon>Sphingomonas</taxon>
    </lineage>
</organism>
<evidence type="ECO:0000256" key="3">
    <source>
        <dbReference type="SAM" id="MobiDB-lite"/>
    </source>
</evidence>
<dbReference type="InterPro" id="IPR013740">
    <property type="entry name" value="Redoxin"/>
</dbReference>
<dbReference type="PROSITE" id="PS00194">
    <property type="entry name" value="THIOREDOXIN_1"/>
    <property type="match status" value="1"/>
</dbReference>
<evidence type="ECO:0000256" key="1">
    <source>
        <dbReference type="ARBA" id="ARBA00004196"/>
    </source>
</evidence>
<comment type="subcellular location">
    <subcellularLocation>
        <location evidence="1">Cell envelope</location>
    </subcellularLocation>
</comment>
<feature type="domain" description="Thioredoxin" evidence="4">
    <location>
        <begin position="31"/>
        <end position="172"/>
    </location>
</feature>
<name>A0ABS6BGE9_9SPHN</name>
<dbReference type="PANTHER" id="PTHR42852:SF13">
    <property type="entry name" value="PROTEIN DIPZ"/>
    <property type="match status" value="1"/>
</dbReference>
<protein>
    <submittedName>
        <fullName evidence="5">TlpA family protein disulfide reductase</fullName>
    </submittedName>
</protein>
<evidence type="ECO:0000256" key="2">
    <source>
        <dbReference type="ARBA" id="ARBA00022748"/>
    </source>
</evidence>
<dbReference type="PANTHER" id="PTHR42852">
    <property type="entry name" value="THIOL:DISULFIDE INTERCHANGE PROTEIN DSBE"/>
    <property type="match status" value="1"/>
</dbReference>
<dbReference type="Proteomes" id="UP000776276">
    <property type="component" value="Unassembled WGS sequence"/>
</dbReference>
<evidence type="ECO:0000259" key="4">
    <source>
        <dbReference type="PROSITE" id="PS51352"/>
    </source>
</evidence>
<dbReference type="CDD" id="cd02966">
    <property type="entry name" value="TlpA_like_family"/>
    <property type="match status" value="1"/>
</dbReference>
<dbReference type="InterPro" id="IPR050553">
    <property type="entry name" value="Thioredoxin_ResA/DsbE_sf"/>
</dbReference>
<keyword evidence="6" id="KW-1185">Reference proteome</keyword>
<sequence length="177" mass="19408">MGLMLGACDRQKQPEPQPQSQPEAAGVIDTSHRGENAPVVPFLAPDGGPATLSGFRGKPLLVNLWATWCAPCVREMPTLDRLAQARAKDFQLVVVSQDINGKAAVDPYFAKSRFVALKPYLDKQNVLMMGLNVDTLPVTIFYDAKGKEQWRVTGGMDWTSERARKLIDDALKDPGKA</sequence>
<evidence type="ECO:0000313" key="6">
    <source>
        <dbReference type="Proteomes" id="UP000776276"/>
    </source>
</evidence>
<feature type="region of interest" description="Disordered" evidence="3">
    <location>
        <begin position="1"/>
        <end position="26"/>
    </location>
</feature>
<keyword evidence="2" id="KW-0201">Cytochrome c-type biogenesis</keyword>
<accession>A0ABS6BGE9</accession>
<dbReference type="InterPro" id="IPR013766">
    <property type="entry name" value="Thioredoxin_domain"/>
</dbReference>
<comment type="caution">
    <text evidence="5">The sequence shown here is derived from an EMBL/GenBank/DDBJ whole genome shotgun (WGS) entry which is preliminary data.</text>
</comment>
<dbReference type="Pfam" id="PF08534">
    <property type="entry name" value="Redoxin"/>
    <property type="match status" value="1"/>
</dbReference>
<dbReference type="EMBL" id="JAHKRT010000002">
    <property type="protein sequence ID" value="MBU3076901.1"/>
    <property type="molecule type" value="Genomic_DNA"/>
</dbReference>
<gene>
    <name evidence="5" type="ORF">KOF26_03395</name>
</gene>
<evidence type="ECO:0000313" key="5">
    <source>
        <dbReference type="EMBL" id="MBU3076901.1"/>
    </source>
</evidence>
<proteinExistence type="predicted"/>
<dbReference type="PROSITE" id="PS51352">
    <property type="entry name" value="THIOREDOXIN_2"/>
    <property type="match status" value="1"/>
</dbReference>
<reference evidence="5 6" key="1">
    <citation type="submission" date="2021-06" db="EMBL/GenBank/DDBJ databases">
        <title>Sphingomonas sp. XMGL2, whole genome shotgun sequencing project.</title>
        <authorList>
            <person name="Zhao G."/>
            <person name="Shen L."/>
        </authorList>
    </citation>
    <scope>NUCLEOTIDE SEQUENCE [LARGE SCALE GENOMIC DNA]</scope>
    <source>
        <strain evidence="5 6">XMGL2</strain>
    </source>
</reference>
<dbReference type="InterPro" id="IPR017937">
    <property type="entry name" value="Thioredoxin_CS"/>
</dbReference>